<evidence type="ECO:0000256" key="7">
    <source>
        <dbReference type="ARBA" id="ARBA00053642"/>
    </source>
</evidence>
<evidence type="ECO:0000256" key="1">
    <source>
        <dbReference type="ARBA" id="ARBA00004173"/>
    </source>
</evidence>
<dbReference type="Pfam" id="PF20772">
    <property type="entry name" value="TACO1_YebC_N"/>
    <property type="match status" value="1"/>
</dbReference>
<keyword evidence="13" id="KW-1185">Reference proteome</keyword>
<dbReference type="PANTHER" id="PTHR12532:SF0">
    <property type="entry name" value="TRANSLATIONAL ACTIVATOR OF CYTOCHROME C OXIDASE 1"/>
    <property type="match status" value="1"/>
</dbReference>
<dbReference type="GO" id="GO:0006417">
    <property type="term" value="P:regulation of translation"/>
    <property type="evidence" value="ECO:0007669"/>
    <property type="project" value="UniProtKB-KW"/>
</dbReference>
<dbReference type="PANTHER" id="PTHR12532">
    <property type="entry name" value="TRANSLATIONAL ACTIVATOR OF CYTOCHROME C OXIDASE 1"/>
    <property type="match status" value="1"/>
</dbReference>
<evidence type="ECO:0000256" key="2">
    <source>
        <dbReference type="ARBA" id="ARBA00008724"/>
    </source>
</evidence>
<comment type="subcellular location">
    <subcellularLocation>
        <location evidence="1">Mitochondrion</location>
    </subcellularLocation>
</comment>
<organism evidence="12 13">
    <name type="scientific">Dissostichus eleginoides</name>
    <name type="common">Patagonian toothfish</name>
    <name type="synonym">Dissostichus amissus</name>
    <dbReference type="NCBI Taxonomy" id="100907"/>
    <lineage>
        <taxon>Eukaryota</taxon>
        <taxon>Metazoa</taxon>
        <taxon>Chordata</taxon>
        <taxon>Craniata</taxon>
        <taxon>Vertebrata</taxon>
        <taxon>Euteleostomi</taxon>
        <taxon>Actinopterygii</taxon>
        <taxon>Neopterygii</taxon>
        <taxon>Teleostei</taxon>
        <taxon>Neoteleostei</taxon>
        <taxon>Acanthomorphata</taxon>
        <taxon>Eupercaria</taxon>
        <taxon>Perciformes</taxon>
        <taxon>Notothenioidei</taxon>
        <taxon>Nototheniidae</taxon>
        <taxon>Dissostichus</taxon>
    </lineage>
</organism>
<evidence type="ECO:0000259" key="10">
    <source>
        <dbReference type="Pfam" id="PF01709"/>
    </source>
</evidence>
<gene>
    <name evidence="12" type="ORF">KUDE01_025090</name>
</gene>
<comment type="function">
    <text evidence="7">Acts as a translational activator of mitochondrially-encoded cytochrome c oxidase 1.</text>
</comment>
<comment type="similarity">
    <text evidence="2">Belongs to the TACO1 family.</text>
</comment>
<dbReference type="FunFam" id="1.10.10.200:FF:000002">
    <property type="entry name" value="Probable transcriptional regulatory protein CLM62_37755"/>
    <property type="match status" value="1"/>
</dbReference>
<dbReference type="InterPro" id="IPR002876">
    <property type="entry name" value="Transcrip_reg_TACO1-like"/>
</dbReference>
<dbReference type="Pfam" id="PF01709">
    <property type="entry name" value="Transcrip_reg"/>
    <property type="match status" value="1"/>
</dbReference>
<evidence type="ECO:0000313" key="12">
    <source>
        <dbReference type="EMBL" id="KAK1881927.1"/>
    </source>
</evidence>
<sequence length="300" mass="32607">MAGAAVLRSLRILRPRTLATSGRFLDPGKCVLFPASCVLYLPWRSSPARSLQVCSALCAGHNKWSKVKNIKGPKDAARCKMFMKFALMIKLAVKEGGTNPAMNVNLANVLEQCRSKNMPKTSIEAIIKTATKPGSQLTYEARGPGGCMLLIEVLTDNITGTNHEIKRLGMISDGVRHNFIRKGVVVPGQNVSTDRALELAIEAGAEEVQESEDEEEQPILKFICDMVETSKVRASLEKLGSEIASVGLEFVPRISLSLSEDQLEAALMLVEALSDCPDVIQVWDNIRLTAEDVSGTFCGC</sequence>
<accession>A0AAD9BF42</accession>
<dbReference type="FunFam" id="3.30.70.980:FF:000008">
    <property type="entry name" value="Translational activator of cytochrome c oxidase 1"/>
    <property type="match status" value="1"/>
</dbReference>
<feature type="domain" description="TACO1/YebC-like N-terminal" evidence="11">
    <location>
        <begin position="62"/>
        <end position="131"/>
    </location>
</feature>
<evidence type="ECO:0000313" key="13">
    <source>
        <dbReference type="Proteomes" id="UP001228049"/>
    </source>
</evidence>
<proteinExistence type="inferred from homology"/>
<reference evidence="12" key="1">
    <citation type="submission" date="2023-04" db="EMBL/GenBank/DDBJ databases">
        <title>Chromosome-level genome of Chaenocephalus aceratus.</title>
        <authorList>
            <person name="Park H."/>
        </authorList>
    </citation>
    <scope>NUCLEOTIDE SEQUENCE</scope>
    <source>
        <strain evidence="12">DE</strain>
        <tissue evidence="12">Muscle</tissue>
    </source>
</reference>
<evidence type="ECO:0000256" key="3">
    <source>
        <dbReference type="ARBA" id="ARBA00022845"/>
    </source>
</evidence>
<feature type="domain" description="TACO1/YebC-like second and third" evidence="10">
    <location>
        <begin position="136"/>
        <end position="286"/>
    </location>
</feature>
<evidence type="ECO:0000256" key="9">
    <source>
        <dbReference type="ARBA" id="ARBA00075676"/>
    </source>
</evidence>
<dbReference type="AlphaFoldDB" id="A0AAD9BF42"/>
<dbReference type="InterPro" id="IPR017856">
    <property type="entry name" value="Integrase-like_N"/>
</dbReference>
<protein>
    <recommendedName>
        <fullName evidence="8">Translational activator of cytochrome c oxidase 1</fullName>
    </recommendedName>
    <alternativeName>
        <fullName evidence="9">Coiled-coil domain-containing protein 44</fullName>
    </alternativeName>
</protein>
<evidence type="ECO:0000256" key="4">
    <source>
        <dbReference type="ARBA" id="ARBA00023054"/>
    </source>
</evidence>
<dbReference type="InterPro" id="IPR049083">
    <property type="entry name" value="TACO1_YebC_N"/>
</dbReference>
<evidence type="ECO:0000256" key="6">
    <source>
        <dbReference type="ARBA" id="ARBA00023159"/>
    </source>
</evidence>
<dbReference type="SUPFAM" id="SSF75625">
    <property type="entry name" value="YebC-like"/>
    <property type="match status" value="1"/>
</dbReference>
<dbReference type="GO" id="GO:0005739">
    <property type="term" value="C:mitochondrion"/>
    <property type="evidence" value="ECO:0007669"/>
    <property type="project" value="UniProtKB-SubCell"/>
</dbReference>
<dbReference type="Proteomes" id="UP001228049">
    <property type="component" value="Unassembled WGS sequence"/>
</dbReference>
<evidence type="ECO:0000259" key="11">
    <source>
        <dbReference type="Pfam" id="PF20772"/>
    </source>
</evidence>
<name>A0AAD9BF42_DISEL</name>
<keyword evidence="4" id="KW-0175">Coiled coil</keyword>
<evidence type="ECO:0000256" key="8">
    <source>
        <dbReference type="ARBA" id="ARBA00073666"/>
    </source>
</evidence>
<dbReference type="Gene3D" id="3.30.70.980">
    <property type="match status" value="2"/>
</dbReference>
<keyword evidence="6" id="KW-0010">Activator</keyword>
<dbReference type="InterPro" id="IPR048300">
    <property type="entry name" value="TACO1_YebC-like_2nd/3rd_dom"/>
</dbReference>
<keyword evidence="3" id="KW-0810">Translation regulation</keyword>
<dbReference type="InterPro" id="IPR029072">
    <property type="entry name" value="YebC-like"/>
</dbReference>
<comment type="caution">
    <text evidence="12">The sequence shown here is derived from an EMBL/GenBank/DDBJ whole genome shotgun (WGS) entry which is preliminary data.</text>
</comment>
<evidence type="ECO:0000256" key="5">
    <source>
        <dbReference type="ARBA" id="ARBA00023128"/>
    </source>
</evidence>
<dbReference type="Gene3D" id="1.10.10.200">
    <property type="match status" value="1"/>
</dbReference>
<dbReference type="InterPro" id="IPR026564">
    <property type="entry name" value="Transcrip_reg_TACO1-like_dom3"/>
</dbReference>
<keyword evidence="5" id="KW-0496">Mitochondrion</keyword>
<dbReference type="EMBL" id="JASDAP010000024">
    <property type="protein sequence ID" value="KAK1881927.1"/>
    <property type="molecule type" value="Genomic_DNA"/>
</dbReference>